<evidence type="ECO:0000313" key="1">
    <source>
        <dbReference type="EMBL" id="KAI7743884.1"/>
    </source>
</evidence>
<dbReference type="AlphaFoldDB" id="A0AAD5CNL3"/>
<keyword evidence="2" id="KW-1185">Reference proteome</keyword>
<sequence length="74" mass="7936">GSVEKVVTSARHANAPIQAGLHGWEDGELGRATQSRRLPATIVLASAQSRLELSLPVLFTRTCLPLEWPSCTIA</sequence>
<dbReference type="Proteomes" id="UP001206925">
    <property type="component" value="Unassembled WGS sequence"/>
</dbReference>
<reference evidence="1" key="1">
    <citation type="submission" date="2022-06" db="EMBL/GenBank/DDBJ databases">
        <title>Uncovering the hologenomic basis of an extraordinary plant invasion.</title>
        <authorList>
            <person name="Bieker V.C."/>
            <person name="Martin M.D."/>
            <person name="Gilbert T."/>
            <person name="Hodgins K."/>
            <person name="Battlay P."/>
            <person name="Petersen B."/>
            <person name="Wilson J."/>
        </authorList>
    </citation>
    <scope>NUCLEOTIDE SEQUENCE</scope>
    <source>
        <strain evidence="1">AA19_3_7</strain>
        <tissue evidence="1">Leaf</tissue>
    </source>
</reference>
<comment type="caution">
    <text evidence="1">The sequence shown here is derived from an EMBL/GenBank/DDBJ whole genome shotgun (WGS) entry which is preliminary data.</text>
</comment>
<name>A0AAD5CNL3_AMBAR</name>
<protein>
    <submittedName>
        <fullName evidence="1">Uncharacterized protein</fullName>
    </submittedName>
</protein>
<gene>
    <name evidence="1" type="ORF">M8C21_029658</name>
</gene>
<accession>A0AAD5CNL3</accession>
<proteinExistence type="predicted"/>
<dbReference type="EMBL" id="JAMZMK010007642">
    <property type="protein sequence ID" value="KAI7743884.1"/>
    <property type="molecule type" value="Genomic_DNA"/>
</dbReference>
<organism evidence="1 2">
    <name type="scientific">Ambrosia artemisiifolia</name>
    <name type="common">Common ragweed</name>
    <dbReference type="NCBI Taxonomy" id="4212"/>
    <lineage>
        <taxon>Eukaryota</taxon>
        <taxon>Viridiplantae</taxon>
        <taxon>Streptophyta</taxon>
        <taxon>Embryophyta</taxon>
        <taxon>Tracheophyta</taxon>
        <taxon>Spermatophyta</taxon>
        <taxon>Magnoliopsida</taxon>
        <taxon>eudicotyledons</taxon>
        <taxon>Gunneridae</taxon>
        <taxon>Pentapetalae</taxon>
        <taxon>asterids</taxon>
        <taxon>campanulids</taxon>
        <taxon>Asterales</taxon>
        <taxon>Asteraceae</taxon>
        <taxon>Asteroideae</taxon>
        <taxon>Heliantheae alliance</taxon>
        <taxon>Heliantheae</taxon>
        <taxon>Ambrosia</taxon>
    </lineage>
</organism>
<feature type="non-terminal residue" evidence="1">
    <location>
        <position position="1"/>
    </location>
</feature>
<evidence type="ECO:0000313" key="2">
    <source>
        <dbReference type="Proteomes" id="UP001206925"/>
    </source>
</evidence>